<gene>
    <name evidence="2" type="ORF">KCG46_12075</name>
</gene>
<comment type="caution">
    <text evidence="2">The sequence shown here is derived from an EMBL/GenBank/DDBJ whole genome shotgun (WGS) entry which is preliminary data.</text>
</comment>
<keyword evidence="3" id="KW-1185">Reference proteome</keyword>
<dbReference type="EMBL" id="JAGSPC010000004">
    <property type="protein sequence ID" value="MBV7260308.1"/>
    <property type="molecule type" value="Genomic_DNA"/>
</dbReference>
<feature type="domain" description="TfuA-like core" evidence="1">
    <location>
        <begin position="51"/>
        <end position="169"/>
    </location>
</feature>
<dbReference type="InterPro" id="IPR012924">
    <property type="entry name" value="TfuA_core"/>
</dbReference>
<evidence type="ECO:0000313" key="3">
    <source>
        <dbReference type="Proteomes" id="UP001138681"/>
    </source>
</evidence>
<proteinExistence type="predicted"/>
<accession>A0A9X1F6E5</accession>
<name>A0A9X1F6E5_9SPHN</name>
<dbReference type="Pfam" id="PF07812">
    <property type="entry name" value="TfuA"/>
    <property type="match status" value="1"/>
</dbReference>
<sequence length="460" mass="51212">MTDYVFLGPSLPQKAASEICDAVYLPPVAMGDIYKIVQTQCKPGDRIAIIDGLFEQVPAVWHKEILFAIDQGYPVFGASSMGALRAAELHPYGMIGVGRIYEAYRDGTIEDDDEVAVSHALREHGYRSLSTSMASIRFALEDALERQEIDPASAVALIDHAKKQHYFERNWGDLLEVAKGLEGFSEQREVLLRLARQPDAKAIDAERLLKLLSADEKKVPPPGNFTFQHTTFWQAFSMDRSLDGDGSRDILSDHIPSTFSSGIPEYFRAAGPERTHVLDLALLDRLIEVFAAEYKPTGRDIALAAANLNRELPKDVLGGPLGQLGKVALREQAEFAAQRDWLLSRLAAGLDPHILRRLVLRGDFAEFASLVTDEIDDQRKNGAEKASLESLGLGVAELEDWYRERCGRMTPDPEGHAKRLGFESLRQFVDCATVVFLADRKKDPQKSFANDLSHTFEDQE</sequence>
<evidence type="ECO:0000313" key="2">
    <source>
        <dbReference type="EMBL" id="MBV7260308.1"/>
    </source>
</evidence>
<reference evidence="2" key="1">
    <citation type="submission" date="2021-04" db="EMBL/GenBank/DDBJ databases">
        <authorList>
            <person name="Pira H."/>
            <person name="Risdian C."/>
            <person name="Wink J."/>
        </authorList>
    </citation>
    <scope>NUCLEOTIDE SEQUENCE</scope>
    <source>
        <strain evidence="2">WH158</strain>
    </source>
</reference>
<dbReference type="Proteomes" id="UP001138681">
    <property type="component" value="Unassembled WGS sequence"/>
</dbReference>
<dbReference type="RefSeq" id="WP_218405695.1">
    <property type="nucleotide sequence ID" value="NZ_JAGSPC010000004.1"/>
</dbReference>
<evidence type="ECO:0000259" key="1">
    <source>
        <dbReference type="Pfam" id="PF07812"/>
    </source>
</evidence>
<dbReference type="AlphaFoldDB" id="A0A9X1F6E5"/>
<protein>
    <recommendedName>
        <fullName evidence="1">TfuA-like core domain-containing protein</fullName>
    </recommendedName>
</protein>
<organism evidence="2 3">
    <name type="scientific">Erythrobacter crassostreae</name>
    <dbReference type="NCBI Taxonomy" id="2828328"/>
    <lineage>
        <taxon>Bacteria</taxon>
        <taxon>Pseudomonadati</taxon>
        <taxon>Pseudomonadota</taxon>
        <taxon>Alphaproteobacteria</taxon>
        <taxon>Sphingomonadales</taxon>
        <taxon>Erythrobacteraceae</taxon>
        <taxon>Erythrobacter/Porphyrobacter group</taxon>
        <taxon>Erythrobacter</taxon>
    </lineage>
</organism>